<feature type="region of interest" description="Disordered" evidence="8">
    <location>
        <begin position="505"/>
        <end position="534"/>
    </location>
</feature>
<dbReference type="InterPro" id="IPR002401">
    <property type="entry name" value="Cyt_P450_E_grp-I"/>
</dbReference>
<keyword evidence="3 7" id="KW-0479">Metal-binding</keyword>
<evidence type="ECO:0000256" key="4">
    <source>
        <dbReference type="ARBA" id="ARBA00023002"/>
    </source>
</evidence>
<dbReference type="PANTHER" id="PTHR24289:SF19">
    <property type="entry name" value="CYTOCHROME P450 FAMILY 17 POLYPEPTIDE 2"/>
    <property type="match status" value="1"/>
</dbReference>
<dbReference type="PROSITE" id="PS00086">
    <property type="entry name" value="CYTOCHROME_P450"/>
    <property type="match status" value="1"/>
</dbReference>
<accession>A0AAJ7T1H9</accession>
<evidence type="ECO:0000256" key="5">
    <source>
        <dbReference type="ARBA" id="ARBA00023004"/>
    </source>
</evidence>
<evidence type="ECO:0000256" key="8">
    <source>
        <dbReference type="SAM" id="MobiDB-lite"/>
    </source>
</evidence>
<reference evidence="10" key="1">
    <citation type="submission" date="2025-08" db="UniProtKB">
        <authorList>
            <consortium name="RefSeq"/>
        </authorList>
    </citation>
    <scope>IDENTIFICATION</scope>
    <source>
        <tissue evidence="10">Sperm</tissue>
    </source>
</reference>
<dbReference type="SUPFAM" id="SSF48264">
    <property type="entry name" value="Cytochrome P450"/>
    <property type="match status" value="2"/>
</dbReference>
<dbReference type="Proteomes" id="UP001318040">
    <property type="component" value="Chromosome 11"/>
</dbReference>
<evidence type="ECO:0000313" key="9">
    <source>
        <dbReference type="Proteomes" id="UP001318040"/>
    </source>
</evidence>
<dbReference type="InterPro" id="IPR036396">
    <property type="entry name" value="Cyt_P450_sf"/>
</dbReference>
<dbReference type="AlphaFoldDB" id="A0AAJ7T1H9"/>
<dbReference type="PRINTS" id="PR00385">
    <property type="entry name" value="P450"/>
</dbReference>
<sequence>MRGLETTRKRGSAFRTETVNWPLPGLVVASRRDHRRWTRLVTEWQPKEWDVPERTTTRADGARLQLAPRQRDTEARNETDDTKSAAATRASEGLGVVAASGVAVRVAAPVGVECRVDILTQSQVGSVIRSVQGSEVGGSDRAAGPAGAAALTAPPCLACLPLLGSLHVLAGHGALHLALHELAKRHGPVFALRLGAHRALAVCALGPAREVLLRKGRAFAGRARMVSTDLVSHGGRDIAFADASPAWRFHRKVVHSALYGARPPGEDSLHDIGGRRAHHAALTIPRSPHSPRPPHIHDANIRTVILWTMRSQCPQFHSAHSGLREEEWTERGRVCCGAVSREARGLVDSLEAAGRGGARAVDPEPLVARAVTAAMLALVFGAAGPGAPGAPEAEVERVLRFNRGIVETAARNHPVDLFPWLQVFPIAHLRRLRACVAVRDNFLQQKLSEHKVTVTSTVNFIITLHHHLAHVDRAHHRARSCQATGPEHGARALLSLLLEARREAERGEESAGESAGESARESAGGGEPSALQQHARRLTDDHVMMTVADVFGAGVETTVTSLRWLLAYLVHHPEVQARVHAELDVVVGTERAPRASDRTALPQLAATILETQRVRPVAPLLIPHVAMEDTSVGNFAVAKGTRVLVNMWSIHHDETAWPDPERFDPGRFLHWEGGRLQAGAPEGSSFLPFGGGPRVCLGEPLARLQLLLMSAALLQRFRFEAPRSGVGGALLLPDLAGECGVVLHPRPYLLHAVPRPPPQVVGHRGGGPRS</sequence>
<evidence type="ECO:0000256" key="3">
    <source>
        <dbReference type="ARBA" id="ARBA00022723"/>
    </source>
</evidence>
<dbReference type="PANTHER" id="PTHR24289">
    <property type="entry name" value="STEROID 17-ALPHA-HYDROXYLASE/17,20 LYASE"/>
    <property type="match status" value="1"/>
</dbReference>
<dbReference type="GO" id="GO:0020037">
    <property type="term" value="F:heme binding"/>
    <property type="evidence" value="ECO:0007669"/>
    <property type="project" value="InterPro"/>
</dbReference>
<dbReference type="GO" id="GO:0042446">
    <property type="term" value="P:hormone biosynthetic process"/>
    <property type="evidence" value="ECO:0007669"/>
    <property type="project" value="TreeGrafter"/>
</dbReference>
<dbReference type="KEGG" id="pmrn:116941468"/>
<comment type="similarity">
    <text evidence="1">Belongs to the cytochrome P450 family.</text>
</comment>
<feature type="binding site" description="axial binding residue" evidence="7">
    <location>
        <position position="696"/>
    </location>
    <ligand>
        <name>heme</name>
        <dbReference type="ChEBI" id="CHEBI:30413"/>
    </ligand>
    <ligandPart>
        <name>Fe</name>
        <dbReference type="ChEBI" id="CHEBI:18248"/>
    </ligandPart>
</feature>
<evidence type="ECO:0000313" key="10">
    <source>
        <dbReference type="RefSeq" id="XP_032808473.1"/>
    </source>
</evidence>
<dbReference type="Pfam" id="PF00067">
    <property type="entry name" value="p450"/>
    <property type="match status" value="3"/>
</dbReference>
<keyword evidence="10" id="KW-0456">Lyase</keyword>
<dbReference type="InterPro" id="IPR001128">
    <property type="entry name" value="Cyt_P450"/>
</dbReference>
<dbReference type="InterPro" id="IPR017972">
    <property type="entry name" value="Cyt_P450_CS"/>
</dbReference>
<keyword evidence="9" id="KW-1185">Reference proteome</keyword>
<name>A0AAJ7T1H9_PETMA</name>
<keyword evidence="2 7" id="KW-0349">Heme</keyword>
<keyword evidence="5 7" id="KW-0408">Iron</keyword>
<proteinExistence type="inferred from homology"/>
<gene>
    <name evidence="10" type="primary">LOC116941468</name>
</gene>
<feature type="region of interest" description="Disordered" evidence="8">
    <location>
        <begin position="53"/>
        <end position="89"/>
    </location>
</feature>
<dbReference type="GO" id="GO:0004508">
    <property type="term" value="F:steroid 17-alpha-monooxygenase activity"/>
    <property type="evidence" value="ECO:0007669"/>
    <property type="project" value="TreeGrafter"/>
</dbReference>
<dbReference type="RefSeq" id="XP_032808473.1">
    <property type="nucleotide sequence ID" value="XM_032952582.1"/>
</dbReference>
<dbReference type="GO" id="GO:0042448">
    <property type="term" value="P:progesterone metabolic process"/>
    <property type="evidence" value="ECO:0007669"/>
    <property type="project" value="TreeGrafter"/>
</dbReference>
<keyword evidence="6" id="KW-0503">Monooxygenase</keyword>
<organism evidence="9 10">
    <name type="scientific">Petromyzon marinus</name>
    <name type="common">Sea lamprey</name>
    <dbReference type="NCBI Taxonomy" id="7757"/>
    <lineage>
        <taxon>Eukaryota</taxon>
        <taxon>Metazoa</taxon>
        <taxon>Chordata</taxon>
        <taxon>Craniata</taxon>
        <taxon>Vertebrata</taxon>
        <taxon>Cyclostomata</taxon>
        <taxon>Hyperoartia</taxon>
        <taxon>Petromyzontiformes</taxon>
        <taxon>Petromyzontidae</taxon>
        <taxon>Petromyzon</taxon>
    </lineage>
</organism>
<feature type="compositionally biased region" description="Basic and acidic residues" evidence="8">
    <location>
        <begin position="69"/>
        <end position="83"/>
    </location>
</feature>
<evidence type="ECO:0000256" key="2">
    <source>
        <dbReference type="ARBA" id="ARBA00022617"/>
    </source>
</evidence>
<evidence type="ECO:0000256" key="6">
    <source>
        <dbReference type="ARBA" id="ARBA00023033"/>
    </source>
</evidence>
<dbReference type="Gene3D" id="1.10.630.10">
    <property type="entry name" value="Cytochrome P450"/>
    <property type="match status" value="1"/>
</dbReference>
<evidence type="ECO:0000256" key="7">
    <source>
        <dbReference type="PIRSR" id="PIRSR602401-1"/>
    </source>
</evidence>
<keyword evidence="4" id="KW-0560">Oxidoreductase</keyword>
<dbReference type="GO" id="GO:0016829">
    <property type="term" value="F:lyase activity"/>
    <property type="evidence" value="ECO:0007669"/>
    <property type="project" value="UniProtKB-KW"/>
</dbReference>
<dbReference type="GO" id="GO:0005506">
    <property type="term" value="F:iron ion binding"/>
    <property type="evidence" value="ECO:0007669"/>
    <property type="project" value="InterPro"/>
</dbReference>
<protein>
    <submittedName>
        <fullName evidence="10">Steroid 17-alpha-hydroxylase/17,20 lyase</fullName>
    </submittedName>
</protein>
<comment type="cofactor">
    <cofactor evidence="7">
        <name>heme</name>
        <dbReference type="ChEBI" id="CHEBI:30413"/>
    </cofactor>
</comment>
<dbReference type="PRINTS" id="PR00463">
    <property type="entry name" value="EP450I"/>
</dbReference>
<evidence type="ECO:0000256" key="1">
    <source>
        <dbReference type="ARBA" id="ARBA00010617"/>
    </source>
</evidence>